<evidence type="ECO:0000313" key="2">
    <source>
        <dbReference type="Proteomes" id="UP001469365"/>
    </source>
</evidence>
<gene>
    <name evidence="1" type="ORF">WMW72_18145</name>
</gene>
<dbReference type="RefSeq" id="WP_341416937.1">
    <property type="nucleotide sequence ID" value="NZ_JBBPCC010000011.1"/>
</dbReference>
<organism evidence="1 2">
    <name type="scientific">Paenibacillus filicis</name>
    <dbReference type="NCBI Taxonomy" id="669464"/>
    <lineage>
        <taxon>Bacteria</taxon>
        <taxon>Bacillati</taxon>
        <taxon>Bacillota</taxon>
        <taxon>Bacilli</taxon>
        <taxon>Bacillales</taxon>
        <taxon>Paenibacillaceae</taxon>
        <taxon>Paenibacillus</taxon>
    </lineage>
</organism>
<name>A0ABU9DP34_9BACL</name>
<dbReference type="EMBL" id="JBBPCC010000011">
    <property type="protein sequence ID" value="MEK8129828.1"/>
    <property type="molecule type" value="Genomic_DNA"/>
</dbReference>
<dbReference type="Pfam" id="PF02681">
    <property type="entry name" value="DUF212"/>
    <property type="match status" value="1"/>
</dbReference>
<proteinExistence type="predicted"/>
<dbReference type="InterPro" id="IPR003832">
    <property type="entry name" value="DUF212"/>
</dbReference>
<keyword evidence="2" id="KW-1185">Reference proteome</keyword>
<sequence>MNRALWTSLIGIGAAQLLKVSPKIKDREDWSWTDLMATGGMPSSHAAGVVSLASYIGLKHGFRSDSFAVASLLGLIVMFDAMGIRYHAGQIAGEVNELEATVQNLVRDHPDHHHEKREKLLEERLGHMPVEVAGGALLGLTVGWLSYVTEPRVKLDAWGELIKKWSLPLP</sequence>
<comment type="caution">
    <text evidence="1">The sequence shown here is derived from an EMBL/GenBank/DDBJ whole genome shotgun (WGS) entry which is preliminary data.</text>
</comment>
<dbReference type="PANTHER" id="PTHR31446">
    <property type="entry name" value="ACID PHOSPHATASE/VANADIUM-DEPENDENT HALOPEROXIDASE-RELATED PROTEIN"/>
    <property type="match status" value="1"/>
</dbReference>
<dbReference type="Proteomes" id="UP001469365">
    <property type="component" value="Unassembled WGS sequence"/>
</dbReference>
<protein>
    <submittedName>
        <fullName evidence="1">Divergent PAP2 family protein</fullName>
    </submittedName>
</protein>
<reference evidence="1 2" key="1">
    <citation type="submission" date="2024-04" db="EMBL/GenBank/DDBJ databases">
        <title>draft genome sequnece of Paenibacillus filicis.</title>
        <authorList>
            <person name="Kim D.-U."/>
        </authorList>
    </citation>
    <scope>NUCLEOTIDE SEQUENCE [LARGE SCALE GENOMIC DNA]</scope>
    <source>
        <strain evidence="1 2">KACC14197</strain>
    </source>
</reference>
<dbReference type="PANTHER" id="PTHR31446:SF29">
    <property type="entry name" value="ACID PHOSPHATASE_VANADIUM-DEPENDENT HALOPEROXIDASE-RELATED PROTEIN"/>
    <property type="match status" value="1"/>
</dbReference>
<accession>A0ABU9DP34</accession>
<evidence type="ECO:0000313" key="1">
    <source>
        <dbReference type="EMBL" id="MEK8129828.1"/>
    </source>
</evidence>